<evidence type="ECO:0000313" key="2">
    <source>
        <dbReference type="Proteomes" id="UP000789525"/>
    </source>
</evidence>
<gene>
    <name evidence="1" type="ORF">ACOLOM_LOCUS14060</name>
</gene>
<name>A0ACA9R3C0_9GLOM</name>
<proteinExistence type="predicted"/>
<evidence type="ECO:0000313" key="1">
    <source>
        <dbReference type="EMBL" id="CAG8775449.1"/>
    </source>
</evidence>
<dbReference type="EMBL" id="CAJVPT010067757">
    <property type="protein sequence ID" value="CAG8775449.1"/>
    <property type="molecule type" value="Genomic_DNA"/>
</dbReference>
<keyword evidence="2" id="KW-1185">Reference proteome</keyword>
<comment type="caution">
    <text evidence="1">The sequence shown here is derived from an EMBL/GenBank/DDBJ whole genome shotgun (WGS) entry which is preliminary data.</text>
</comment>
<dbReference type="Proteomes" id="UP000789525">
    <property type="component" value="Unassembled WGS sequence"/>
</dbReference>
<sequence>DSFMNDGVMSMLQELVRRNDMTDQKLTKDILLAEDSNAFIPMTLGQIFLVIVLVINEILKRIKSASSNITMCKIAKKLEELKKE</sequence>
<accession>A0ACA9R3C0</accession>
<organism evidence="1 2">
    <name type="scientific">Acaulospora colombiana</name>
    <dbReference type="NCBI Taxonomy" id="27376"/>
    <lineage>
        <taxon>Eukaryota</taxon>
        <taxon>Fungi</taxon>
        <taxon>Fungi incertae sedis</taxon>
        <taxon>Mucoromycota</taxon>
        <taxon>Glomeromycotina</taxon>
        <taxon>Glomeromycetes</taxon>
        <taxon>Diversisporales</taxon>
        <taxon>Acaulosporaceae</taxon>
        <taxon>Acaulospora</taxon>
    </lineage>
</organism>
<protein>
    <submittedName>
        <fullName evidence="1">16730_t:CDS:1</fullName>
    </submittedName>
</protein>
<feature type="non-terminal residue" evidence="1">
    <location>
        <position position="1"/>
    </location>
</feature>
<reference evidence="1" key="1">
    <citation type="submission" date="2021-06" db="EMBL/GenBank/DDBJ databases">
        <authorList>
            <person name="Kallberg Y."/>
            <person name="Tangrot J."/>
            <person name="Rosling A."/>
        </authorList>
    </citation>
    <scope>NUCLEOTIDE SEQUENCE</scope>
    <source>
        <strain evidence="1">CL356</strain>
    </source>
</reference>
<feature type="non-terminal residue" evidence="1">
    <location>
        <position position="84"/>
    </location>
</feature>